<protein>
    <recommendedName>
        <fullName evidence="7">Carbohydrate-binding domain-containing protein</fullName>
    </recommendedName>
</protein>
<organism evidence="4 5">
    <name type="scientific">Halolactibacillus miurensis</name>
    <dbReference type="NCBI Taxonomy" id="306541"/>
    <lineage>
        <taxon>Bacteria</taxon>
        <taxon>Bacillati</taxon>
        <taxon>Bacillota</taxon>
        <taxon>Bacilli</taxon>
        <taxon>Bacillales</taxon>
        <taxon>Bacillaceae</taxon>
        <taxon>Halolactibacillus</taxon>
    </lineage>
</organism>
<dbReference type="RefSeq" id="WP_089852743.1">
    <property type="nucleotide sequence ID" value="NZ_BJWJ01000001.1"/>
</dbReference>
<reference evidence="3 6" key="2">
    <citation type="submission" date="2019-07" db="EMBL/GenBank/DDBJ databases">
        <title>Whole genome shotgun sequence of Halolactibacillus miurensis NBRC 100873.</title>
        <authorList>
            <person name="Hosoyama A."/>
            <person name="Uohara A."/>
            <person name="Ohji S."/>
            <person name="Ichikawa N."/>
        </authorList>
    </citation>
    <scope>NUCLEOTIDE SEQUENCE [LARGE SCALE GENOMIC DNA]</scope>
    <source>
        <strain evidence="3 6">NBRC 100873</strain>
    </source>
</reference>
<evidence type="ECO:0000256" key="1">
    <source>
        <dbReference type="SAM" id="MobiDB-lite"/>
    </source>
</evidence>
<dbReference type="EMBL" id="FPAI01000001">
    <property type="protein sequence ID" value="SFS36539.1"/>
    <property type="molecule type" value="Genomic_DNA"/>
</dbReference>
<keyword evidence="6" id="KW-1185">Reference proteome</keyword>
<evidence type="ECO:0008006" key="7">
    <source>
        <dbReference type="Google" id="ProtNLM"/>
    </source>
</evidence>
<reference evidence="4 5" key="1">
    <citation type="submission" date="2016-10" db="EMBL/GenBank/DDBJ databases">
        <authorList>
            <person name="de Groot N.N."/>
        </authorList>
    </citation>
    <scope>NUCLEOTIDE SEQUENCE [LARGE SCALE GENOMIC DNA]</scope>
    <source>
        <strain evidence="4 5">DSM 17074</strain>
    </source>
</reference>
<proteinExistence type="predicted"/>
<evidence type="ECO:0000313" key="4">
    <source>
        <dbReference type="EMBL" id="SFS36539.1"/>
    </source>
</evidence>
<feature type="compositionally biased region" description="Acidic residues" evidence="1">
    <location>
        <begin position="379"/>
        <end position="395"/>
    </location>
</feature>
<dbReference type="Pfam" id="PF14262">
    <property type="entry name" value="Cthe_2159"/>
    <property type="match status" value="2"/>
</dbReference>
<feature type="region of interest" description="Disordered" evidence="1">
    <location>
        <begin position="671"/>
        <end position="690"/>
    </location>
</feature>
<evidence type="ECO:0000313" key="3">
    <source>
        <dbReference type="EMBL" id="GEM03050.1"/>
    </source>
</evidence>
<evidence type="ECO:0000313" key="5">
    <source>
        <dbReference type="Proteomes" id="UP000199139"/>
    </source>
</evidence>
<feature type="region of interest" description="Disordered" evidence="1">
    <location>
        <begin position="328"/>
        <end position="403"/>
    </location>
</feature>
<evidence type="ECO:0000313" key="6">
    <source>
        <dbReference type="Proteomes" id="UP000321773"/>
    </source>
</evidence>
<gene>
    <name evidence="3" type="ORF">HMI01_00380</name>
    <name evidence="4" type="ORF">SAMN05421668_101272</name>
</gene>
<dbReference type="AlphaFoldDB" id="A0A1I6P8P2"/>
<dbReference type="PROSITE" id="PS51257">
    <property type="entry name" value="PROKAR_LIPOPROTEIN"/>
    <property type="match status" value="1"/>
</dbReference>
<feature type="signal peptide" evidence="2">
    <location>
        <begin position="1"/>
        <end position="20"/>
    </location>
</feature>
<dbReference type="Proteomes" id="UP000321773">
    <property type="component" value="Unassembled WGS sequence"/>
</dbReference>
<evidence type="ECO:0000256" key="2">
    <source>
        <dbReference type="SAM" id="SignalP"/>
    </source>
</evidence>
<dbReference type="InterPro" id="IPR025584">
    <property type="entry name" value="Cthe_2159"/>
</dbReference>
<sequence length="690" mass="72451">MRKLMMLAITLILFLSGCMAEETTNEIATETITKPLEAITTYSDWTDEATMVTLNDRTISVEGDGAITQQDADIYIRTSGTYVFSGEYNAGAIIVDQEDDGVVRLVLNGASIETDQPTAIHIEQADETILSVAPETDNTLISTATTKDEDLTAVLFSRDDLTINGSGQLTVETSSNDGITSRDDLLITEVTLDVTALDDGIVGRDMTYITHSTLIVHAGGDGIKTTNEDDNKGNITILSSDMTIEAESDAIQSIASLYVEEGNYTLTSGGGAPETISSTNDQPMGQVGGPLNIEIIVTQLIEANDLDDDVKEQLLVAESIDEIRTILEENGESLTTMPGDRGERPEGMTPPGGMEGENGQMAPPDGMQGENGQMTPPNEMEDDTTDDETMDETSDDTPSTKGLKAENTLVIASGTFTINSLDDAIHSNNEIQIDGGTVVLSSGDDGIHADNVLTINAGELTVEKSYEGIEANIVTIHDGSLNITSTDDGMNAGTGASNGETGYLAIHGGDITIDASGDGIDSNTTVDMTGGTVIVNGPVDGGNGALDYDETFTISGGTLIAAGSSAMAQGPSDTSSQPSIVYQFDQSTTEAIALTDDSGQFILGFTPTKSYQTIVVSSPLLQTDTTFTWHTAVEVDGEAVNGLITEGVITTSTELDFTLTDTLTYLTPSGVSSTPLTESGFGGRPNRPAK</sequence>
<name>A0A1I6P8P2_9BACI</name>
<dbReference type="EMBL" id="BJWJ01000001">
    <property type="protein sequence ID" value="GEM03050.1"/>
    <property type="molecule type" value="Genomic_DNA"/>
</dbReference>
<dbReference type="OrthoDB" id="9812829at2"/>
<keyword evidence="2" id="KW-0732">Signal</keyword>
<dbReference type="Proteomes" id="UP000199139">
    <property type="component" value="Unassembled WGS sequence"/>
</dbReference>
<feature type="chain" id="PRO_5039426785" description="Carbohydrate-binding domain-containing protein" evidence="2">
    <location>
        <begin position="21"/>
        <end position="690"/>
    </location>
</feature>
<accession>A0A1I6P8P2</accession>
<dbReference type="STRING" id="306541.SAMN05421668_101272"/>